<sequence>MPKINRQEGRRINRRKSTIQSSFPLKFPPRSSRCLCLVVTLMGFFSMFQKKSVSGIAPNAMADGAASFVRSGSVPGSTLSTASSSSMLENRLRGALWGFLAGDALASPTHWYYGGKRQIIQDYGNAITDYTKPHQQLAGSILNKSDLNGGGRSKGSNGKSFDKTIIGDVINHGKQDLWSPQKSIHYHATLQKGENTLEVSIARVLMRSIVQTGGVFDAEHFRNAYVKFMTTPGSHNDTYASTCHRMFFANMIFRQLPPKDCPDNDQHNVDTMDGLVLPTIVALSGVRNSNNSIDPASIDQAGADCASVTRRSSVLEKVSSQWAKVVVSAVTETNDDAFQQSLNEFSRQTIRRLPNPQVNDDSTMSACYLSSALPGLIDMTAKYLPSGTSNGGERVWEGLLANANVGGENVHRGSVLGAVLGARAGATQLPPHMIEGLYPHDELAKEIDDFVRVVLPEAGPSTTTEVSVEQQ</sequence>
<dbReference type="InterPro" id="IPR005502">
    <property type="entry name" value="Ribosyl_crysJ1"/>
</dbReference>
<reference evidence="2" key="2">
    <citation type="submission" date="2021-04" db="EMBL/GenBank/DDBJ databases">
        <authorList>
            <person name="Podell S."/>
        </authorList>
    </citation>
    <scope>NUCLEOTIDE SEQUENCE</scope>
    <source>
        <strain evidence="2">Hildebrandi</strain>
    </source>
</reference>
<dbReference type="InterPro" id="IPR050792">
    <property type="entry name" value="ADP-ribosylglycohydrolase"/>
</dbReference>
<dbReference type="EMBL" id="JAGRRH010000020">
    <property type="protein sequence ID" value="KAG7347454.1"/>
    <property type="molecule type" value="Genomic_DNA"/>
</dbReference>
<evidence type="ECO:0000313" key="3">
    <source>
        <dbReference type="Proteomes" id="UP000693970"/>
    </source>
</evidence>
<keyword evidence="3" id="KW-1185">Reference proteome</keyword>
<evidence type="ECO:0000313" key="2">
    <source>
        <dbReference type="EMBL" id="KAG7347454.1"/>
    </source>
</evidence>
<dbReference type="OrthoDB" id="524326at2759"/>
<dbReference type="PANTHER" id="PTHR16222:SF34">
    <property type="entry name" value="ADP-RIBOSYLGLYCOHYDROLASE"/>
    <property type="match status" value="1"/>
</dbReference>
<dbReference type="GO" id="GO:0046872">
    <property type="term" value="F:metal ion binding"/>
    <property type="evidence" value="ECO:0007669"/>
    <property type="project" value="UniProtKB-KW"/>
</dbReference>
<reference evidence="2" key="1">
    <citation type="journal article" date="2021" name="Sci. Rep.">
        <title>Diploid genomic architecture of Nitzschia inconspicua, an elite biomass production diatom.</title>
        <authorList>
            <person name="Oliver A."/>
            <person name="Podell S."/>
            <person name="Pinowska A."/>
            <person name="Traller J.C."/>
            <person name="Smith S.R."/>
            <person name="McClure R."/>
            <person name="Beliaev A."/>
            <person name="Bohutskyi P."/>
            <person name="Hill E.A."/>
            <person name="Rabines A."/>
            <person name="Zheng H."/>
            <person name="Allen L.Z."/>
            <person name="Kuo A."/>
            <person name="Grigoriev I.V."/>
            <person name="Allen A.E."/>
            <person name="Hazlebeck D."/>
            <person name="Allen E.E."/>
        </authorList>
    </citation>
    <scope>NUCLEOTIDE SEQUENCE</scope>
    <source>
        <strain evidence="2">Hildebrandi</strain>
    </source>
</reference>
<keyword evidence="1" id="KW-0479">Metal-binding</keyword>
<feature type="binding site" evidence="1">
    <location>
        <position position="196"/>
    </location>
    <ligand>
        <name>Mg(2+)</name>
        <dbReference type="ChEBI" id="CHEBI:18420"/>
        <label>1</label>
    </ligand>
</feature>
<proteinExistence type="predicted"/>
<comment type="caution">
    <text evidence="2">The sequence shown here is derived from an EMBL/GenBank/DDBJ whole genome shotgun (WGS) entry which is preliminary data.</text>
</comment>
<comment type="cofactor">
    <cofactor evidence="1">
        <name>Mg(2+)</name>
        <dbReference type="ChEBI" id="CHEBI:18420"/>
    </cofactor>
    <text evidence="1">Binds 2 magnesium ions per subunit.</text>
</comment>
<protein>
    <submittedName>
        <fullName evidence="2">ADP-ribosylation factor family protein</fullName>
    </submittedName>
</protein>
<dbReference type="AlphaFoldDB" id="A0A9K3KQK2"/>
<dbReference type="PANTHER" id="PTHR16222">
    <property type="entry name" value="ADP-RIBOSYLGLYCOHYDROLASE"/>
    <property type="match status" value="1"/>
</dbReference>
<name>A0A9K3KQK2_9STRA</name>
<gene>
    <name evidence="2" type="ORF">IV203_016159</name>
</gene>
<dbReference type="Pfam" id="PF03747">
    <property type="entry name" value="ADP_ribosyl_GH"/>
    <property type="match status" value="1"/>
</dbReference>
<organism evidence="2 3">
    <name type="scientific">Nitzschia inconspicua</name>
    <dbReference type="NCBI Taxonomy" id="303405"/>
    <lineage>
        <taxon>Eukaryota</taxon>
        <taxon>Sar</taxon>
        <taxon>Stramenopiles</taxon>
        <taxon>Ochrophyta</taxon>
        <taxon>Bacillariophyta</taxon>
        <taxon>Bacillariophyceae</taxon>
        <taxon>Bacillariophycidae</taxon>
        <taxon>Bacillariales</taxon>
        <taxon>Bacillariaceae</taxon>
        <taxon>Nitzschia</taxon>
    </lineage>
</organism>
<dbReference type="Proteomes" id="UP000693970">
    <property type="component" value="Unassembled WGS sequence"/>
</dbReference>
<evidence type="ECO:0000256" key="1">
    <source>
        <dbReference type="PIRSR" id="PIRSR605502-1"/>
    </source>
</evidence>
<accession>A0A9K3KQK2</accession>
<keyword evidence="1" id="KW-0460">Magnesium</keyword>